<dbReference type="InterPro" id="IPR036977">
    <property type="entry name" value="DNA_primase_Znf_CHC2"/>
</dbReference>
<keyword evidence="3" id="KW-0808">Transferase</keyword>
<evidence type="ECO:0000256" key="6">
    <source>
        <dbReference type="ARBA" id="ARBA00023163"/>
    </source>
</evidence>
<keyword evidence="6" id="KW-0804">Transcription</keyword>
<dbReference type="Gene3D" id="3.90.580.10">
    <property type="entry name" value="Zinc finger, CHC2-type domain"/>
    <property type="match status" value="1"/>
</dbReference>
<dbReference type="Pfam" id="PF13155">
    <property type="entry name" value="Toprim_2"/>
    <property type="match status" value="1"/>
</dbReference>
<dbReference type="Gene3D" id="3.40.1360.10">
    <property type="match status" value="1"/>
</dbReference>
<dbReference type="GO" id="GO:0003677">
    <property type="term" value="F:DNA binding"/>
    <property type="evidence" value="ECO:0007669"/>
    <property type="project" value="InterPro"/>
</dbReference>
<feature type="domain" description="Toprim" evidence="7">
    <location>
        <begin position="206"/>
        <end position="277"/>
    </location>
</feature>
<evidence type="ECO:0000256" key="2">
    <source>
        <dbReference type="ARBA" id="ARBA00022515"/>
    </source>
</evidence>
<sequence>MGSVTVDGKELSIDIREELEGFDWRNAKWLEDKLIASSPFRYDKSPSFFVNLSSGGWADSGAYDEEWASGNLPKLLSFLRNETYEETVDYLREKYDYEYNEEARINVDFPTLTRRIRAVVPPQKYRGKPLDTNYLIERGIHKKVIELQGVFDGGNCVGIPWRNAGGDVLNIKYRMKKGKTFWYERNATPISRMVYGLDTVIKRRIKDVVICEAEIDAMTWQSAGIYAIAVGGTSFNKYQADMIVQAGVETVTPGGDNDEAGRLFNRRVERLLGDYVYLRCIDYAGFRGCKDANELGASRLREIKRNRRSIMPVFSK</sequence>
<dbReference type="KEGG" id="vg:40070752"/>
<evidence type="ECO:0000256" key="1">
    <source>
        <dbReference type="ARBA" id="ARBA00022478"/>
    </source>
</evidence>
<keyword evidence="9" id="KW-1185">Reference proteome</keyword>
<evidence type="ECO:0000313" key="8">
    <source>
        <dbReference type="EMBL" id="AMQ66708.1"/>
    </source>
</evidence>
<dbReference type="InterPro" id="IPR006171">
    <property type="entry name" value="TOPRIM_dom"/>
</dbReference>
<dbReference type="RefSeq" id="YP_009595194.1">
    <property type="nucleotide sequence ID" value="NC_041879.1"/>
</dbReference>
<dbReference type="SUPFAM" id="SSF57783">
    <property type="entry name" value="Zinc beta-ribbon"/>
    <property type="match status" value="1"/>
</dbReference>
<dbReference type="OrthoDB" id="4356at10239"/>
<dbReference type="SMART" id="SM00493">
    <property type="entry name" value="TOPRIM"/>
    <property type="match status" value="1"/>
</dbReference>
<name>A0A142F1Q1_9CAUD</name>
<dbReference type="EMBL" id="KU665491">
    <property type="protein sequence ID" value="AMQ66708.1"/>
    <property type="molecule type" value="Genomic_DNA"/>
</dbReference>
<dbReference type="GO" id="GO:0006269">
    <property type="term" value="P:DNA replication, synthesis of primer"/>
    <property type="evidence" value="ECO:0007669"/>
    <property type="project" value="UniProtKB-KW"/>
</dbReference>
<reference evidence="8 9" key="1">
    <citation type="submission" date="2016-02" db="EMBL/GenBank/DDBJ databases">
        <title>Isolation and characterization of bacteriophages from East Africa Rift Valley soda lakes.</title>
        <authorList>
            <person name="van Zyl L.J."/>
            <person name="Nemavhulani S."/>
            <person name="Cowan D.A."/>
            <person name="Trindade M.I."/>
        </authorList>
    </citation>
    <scope>NUCLEOTIDE SEQUENCE [LARGE SCALE GENOMIC DNA]</scope>
</reference>
<evidence type="ECO:0000256" key="3">
    <source>
        <dbReference type="ARBA" id="ARBA00022679"/>
    </source>
</evidence>
<evidence type="ECO:0000256" key="4">
    <source>
        <dbReference type="ARBA" id="ARBA00022695"/>
    </source>
</evidence>
<dbReference type="Proteomes" id="UP000224134">
    <property type="component" value="Segment"/>
</dbReference>
<keyword evidence="5" id="KW-0235">DNA replication</keyword>
<accession>A0A142F1Q1</accession>
<keyword evidence="4" id="KW-0548">Nucleotidyltransferase</keyword>
<evidence type="ECO:0000313" key="9">
    <source>
        <dbReference type="Proteomes" id="UP000224134"/>
    </source>
</evidence>
<organism evidence="8 9">
    <name type="scientific">Bacillus phage Mgbh1</name>
    <dbReference type="NCBI Taxonomy" id="1796993"/>
    <lineage>
        <taxon>Viruses</taxon>
        <taxon>Duplodnaviria</taxon>
        <taxon>Heunggongvirae</taxon>
        <taxon>Uroviricota</taxon>
        <taxon>Caudoviricetes</taxon>
        <taxon>Magadivirus</taxon>
        <taxon>Magadivirus Mgbh1</taxon>
    </lineage>
</organism>
<dbReference type="GO" id="GO:0000428">
    <property type="term" value="C:DNA-directed RNA polymerase complex"/>
    <property type="evidence" value="ECO:0007669"/>
    <property type="project" value="UniProtKB-KW"/>
</dbReference>
<protein>
    <submittedName>
        <fullName evidence="8">DNA primase-like protein</fullName>
    </submittedName>
</protein>
<keyword evidence="1" id="KW-0240">DNA-directed RNA polymerase</keyword>
<keyword evidence="2" id="KW-0639">Primosome</keyword>
<dbReference type="GO" id="GO:0008270">
    <property type="term" value="F:zinc ion binding"/>
    <property type="evidence" value="ECO:0007669"/>
    <property type="project" value="InterPro"/>
</dbReference>
<proteinExistence type="predicted"/>
<evidence type="ECO:0000256" key="5">
    <source>
        <dbReference type="ARBA" id="ARBA00022705"/>
    </source>
</evidence>
<dbReference type="SUPFAM" id="SSF56731">
    <property type="entry name" value="DNA primase core"/>
    <property type="match status" value="1"/>
</dbReference>
<dbReference type="GO" id="GO:0016779">
    <property type="term" value="F:nucleotidyltransferase activity"/>
    <property type="evidence" value="ECO:0007669"/>
    <property type="project" value="UniProtKB-KW"/>
</dbReference>
<evidence type="ECO:0000259" key="7">
    <source>
        <dbReference type="SMART" id="SM00493"/>
    </source>
</evidence>
<dbReference type="GeneID" id="40070752"/>